<dbReference type="Proteomes" id="UP000269001">
    <property type="component" value="Unassembled WGS sequence"/>
</dbReference>
<feature type="region of interest" description="Disordered" evidence="1">
    <location>
        <begin position="32"/>
        <end position="57"/>
    </location>
</feature>
<dbReference type="InterPro" id="IPR024572">
    <property type="entry name" value="RcnB"/>
</dbReference>
<organism evidence="3 4">
    <name type="scientific">Acinetobacter guerrae</name>
    <dbReference type="NCBI Taxonomy" id="1843371"/>
    <lineage>
        <taxon>Bacteria</taxon>
        <taxon>Pseudomonadati</taxon>
        <taxon>Pseudomonadota</taxon>
        <taxon>Gammaproteobacteria</taxon>
        <taxon>Moraxellales</taxon>
        <taxon>Moraxellaceae</taxon>
        <taxon>Acinetobacter</taxon>
    </lineage>
</organism>
<feature type="chain" id="PRO_5017312325" description="RcnB family protein" evidence="2">
    <location>
        <begin position="23"/>
        <end position="118"/>
    </location>
</feature>
<sequence>MNLSMKMTLAALALGISATSMAAPNDWNQYRGVDHHYHQAPPPPKAPSKWSNSHYDQDRYTNFRKGDRLPYQYRDNRYYVSNWRNSRLSVPPRGYHWVRADGRYLLVSSSNHRIYAVR</sequence>
<evidence type="ECO:0000256" key="1">
    <source>
        <dbReference type="SAM" id="MobiDB-lite"/>
    </source>
</evidence>
<evidence type="ECO:0000256" key="2">
    <source>
        <dbReference type="SAM" id="SignalP"/>
    </source>
</evidence>
<evidence type="ECO:0008006" key="5">
    <source>
        <dbReference type="Google" id="ProtNLM"/>
    </source>
</evidence>
<keyword evidence="4" id="KW-1185">Reference proteome</keyword>
<name>A0A3A8EI53_9GAMM</name>
<evidence type="ECO:0000313" key="3">
    <source>
        <dbReference type="EMBL" id="RKG33849.1"/>
    </source>
</evidence>
<gene>
    <name evidence="3" type="ORF">D7V21_08050</name>
</gene>
<proteinExistence type="predicted"/>
<dbReference type="RefSeq" id="WP_120370000.1">
    <property type="nucleotide sequence ID" value="NZ_RAXU01000008.1"/>
</dbReference>
<keyword evidence="2" id="KW-0732">Signal</keyword>
<comment type="caution">
    <text evidence="3">The sequence shown here is derived from an EMBL/GenBank/DDBJ whole genome shotgun (WGS) entry which is preliminary data.</text>
</comment>
<evidence type="ECO:0000313" key="4">
    <source>
        <dbReference type="Proteomes" id="UP000269001"/>
    </source>
</evidence>
<feature type="signal peptide" evidence="2">
    <location>
        <begin position="1"/>
        <end position="22"/>
    </location>
</feature>
<reference evidence="3 4" key="1">
    <citation type="submission" date="2018-09" db="EMBL/GenBank/DDBJ databases">
        <title>The draft genome of Acinetobacter spp. strains.</title>
        <authorList>
            <person name="Qin J."/>
            <person name="Feng Y."/>
            <person name="Zong Z."/>
        </authorList>
    </citation>
    <scope>NUCLEOTIDE SEQUENCE [LARGE SCALE GENOMIC DNA]</scope>
    <source>
        <strain evidence="3 4">WCHAc060096</strain>
    </source>
</reference>
<dbReference type="Gene3D" id="3.10.450.160">
    <property type="entry name" value="inner membrane protein cigr"/>
    <property type="match status" value="1"/>
</dbReference>
<dbReference type="Pfam" id="PF11776">
    <property type="entry name" value="RcnB"/>
    <property type="match status" value="1"/>
</dbReference>
<dbReference type="AlphaFoldDB" id="A0A3A8EI53"/>
<protein>
    <recommendedName>
        <fullName evidence="5">RcnB family protein</fullName>
    </recommendedName>
</protein>
<dbReference type="EMBL" id="RAXU01000008">
    <property type="protein sequence ID" value="RKG33849.1"/>
    <property type="molecule type" value="Genomic_DNA"/>
</dbReference>
<accession>A0A3A8EI53</accession>